<dbReference type="Pfam" id="PF00805">
    <property type="entry name" value="Pentapeptide"/>
    <property type="match status" value="3"/>
</dbReference>
<dbReference type="SUPFAM" id="SSF54695">
    <property type="entry name" value="POZ domain"/>
    <property type="match status" value="1"/>
</dbReference>
<dbReference type="RefSeq" id="XP_024403808.1">
    <property type="nucleotide sequence ID" value="XM_024548040.2"/>
</dbReference>
<dbReference type="InterPro" id="IPR003131">
    <property type="entry name" value="T1-type_BTB"/>
</dbReference>
<accession>A0A2K1IX09</accession>
<dbReference type="Proteomes" id="UP000006727">
    <property type="component" value="Chromosome 19"/>
</dbReference>
<dbReference type="InterPro" id="IPR011333">
    <property type="entry name" value="SKP1/BTB/POZ_sf"/>
</dbReference>
<dbReference type="InterPro" id="IPR051082">
    <property type="entry name" value="Pentapeptide-BTB/POZ_domain"/>
</dbReference>
<protein>
    <recommendedName>
        <fullName evidence="2">BTB domain-containing protein</fullName>
    </recommendedName>
</protein>
<dbReference type="SMART" id="SM00225">
    <property type="entry name" value="BTB"/>
    <property type="match status" value="1"/>
</dbReference>
<dbReference type="Gene3D" id="2.160.20.80">
    <property type="entry name" value="E3 ubiquitin-protein ligase SopA"/>
    <property type="match status" value="1"/>
</dbReference>
<comment type="pathway">
    <text evidence="1">Protein modification; protein ubiquitination.</text>
</comment>
<evidence type="ECO:0000313" key="5">
    <source>
        <dbReference type="Proteomes" id="UP000006727"/>
    </source>
</evidence>
<evidence type="ECO:0000259" key="2">
    <source>
        <dbReference type="SMART" id="SM00225"/>
    </source>
</evidence>
<evidence type="ECO:0000313" key="3">
    <source>
        <dbReference type="EMBL" id="PNR33816.1"/>
    </source>
</evidence>
<feature type="domain" description="BTB" evidence="2">
    <location>
        <begin position="45"/>
        <end position="147"/>
    </location>
</feature>
<dbReference type="GO" id="GO:0051260">
    <property type="term" value="P:protein homooligomerization"/>
    <property type="evidence" value="ECO:0007669"/>
    <property type="project" value="InterPro"/>
</dbReference>
<evidence type="ECO:0000256" key="1">
    <source>
        <dbReference type="ARBA" id="ARBA00004906"/>
    </source>
</evidence>
<dbReference type="EnsemblPlants" id="Pp3c19_3550V3.2">
    <property type="protein sequence ID" value="Pp3c19_3550V3.2"/>
    <property type="gene ID" value="Pp3c19_3550"/>
</dbReference>
<keyword evidence="5" id="KW-1185">Reference proteome</keyword>
<dbReference type="AlphaFoldDB" id="A0A2K1IX09"/>
<dbReference type="Pfam" id="PF02214">
    <property type="entry name" value="BTB_2"/>
    <property type="match status" value="1"/>
</dbReference>
<name>A0A2K1IX09_PHYPA</name>
<dbReference type="InterPro" id="IPR001646">
    <property type="entry name" value="5peptide_repeat"/>
</dbReference>
<dbReference type="GeneID" id="112295977"/>
<reference evidence="3 5" key="2">
    <citation type="journal article" date="2018" name="Plant J.">
        <title>The Physcomitrella patens chromosome-scale assembly reveals moss genome structure and evolution.</title>
        <authorList>
            <person name="Lang D."/>
            <person name="Ullrich K.K."/>
            <person name="Murat F."/>
            <person name="Fuchs J."/>
            <person name="Jenkins J."/>
            <person name="Haas F.B."/>
            <person name="Piednoel M."/>
            <person name="Gundlach H."/>
            <person name="Van Bel M."/>
            <person name="Meyberg R."/>
            <person name="Vives C."/>
            <person name="Morata J."/>
            <person name="Symeonidi A."/>
            <person name="Hiss M."/>
            <person name="Muchero W."/>
            <person name="Kamisugi Y."/>
            <person name="Saleh O."/>
            <person name="Blanc G."/>
            <person name="Decker E.L."/>
            <person name="van Gessel N."/>
            <person name="Grimwood J."/>
            <person name="Hayes R.D."/>
            <person name="Graham S.W."/>
            <person name="Gunter L.E."/>
            <person name="McDaniel S.F."/>
            <person name="Hoernstein S.N.W."/>
            <person name="Larsson A."/>
            <person name="Li F.W."/>
            <person name="Perroud P.F."/>
            <person name="Phillips J."/>
            <person name="Ranjan P."/>
            <person name="Rokshar D.S."/>
            <person name="Rothfels C.J."/>
            <person name="Schneider L."/>
            <person name="Shu S."/>
            <person name="Stevenson D.W."/>
            <person name="Thummler F."/>
            <person name="Tillich M."/>
            <person name="Villarreal Aguilar J.C."/>
            <person name="Widiez T."/>
            <person name="Wong G.K."/>
            <person name="Wymore A."/>
            <person name="Zhang Y."/>
            <person name="Zimmer A.D."/>
            <person name="Quatrano R.S."/>
            <person name="Mayer K.F.X."/>
            <person name="Goodstein D."/>
            <person name="Casacuberta J.M."/>
            <person name="Vandepoele K."/>
            <person name="Reski R."/>
            <person name="Cuming A.C."/>
            <person name="Tuskan G.A."/>
            <person name="Maumus F."/>
            <person name="Salse J."/>
            <person name="Schmutz J."/>
            <person name="Rensing S.A."/>
        </authorList>
    </citation>
    <scope>NUCLEOTIDE SEQUENCE [LARGE SCALE GENOMIC DNA]</scope>
    <source>
        <strain evidence="4 5">cv. Gransden 2004</strain>
    </source>
</reference>
<dbReference type="Gramene" id="Pp3c19_3550V3.1">
    <property type="protein sequence ID" value="Pp3c19_3550V3.1"/>
    <property type="gene ID" value="Pp3c19_3550"/>
</dbReference>
<sequence length="337" mass="36929">MDDTRLGAIAGASAERGGISSLGSAEHEDARPDSGFEVKKFEMPSVVHLNVGGMMFATTVDTLTQRDTDSMLAVMFSGRHRLHMDSKEGAVFIDRDGTHFRHILNWLRDGVIPMLEISAYQELHREAEYYQLMGLVENITPFLCKKDEDDNTKPEMSRRDVIKCLQFGKMRLRGVNLSGQNLSKLDLSNVDLSYTHLINTFFSRAKLHNSDFTGSEANGANFHYADLFSSQFSGAGMVGAVLAGANLQSANLADARLMNASFCNANLRSAHLQNADLTNANLSEANLENANLKGTKLSGANLRGANLQRAYLRDVNLRDTILEGALLNGANLQGAIR</sequence>
<dbReference type="PaxDb" id="3218-PP1S109_198V6.1"/>
<dbReference type="InterPro" id="IPR000210">
    <property type="entry name" value="BTB/POZ_dom"/>
</dbReference>
<dbReference type="OrthoDB" id="2414723at2759"/>
<dbReference type="EnsemblPlants" id="Pp3c19_3550V3.1">
    <property type="protein sequence ID" value="Pp3c19_3550V3.1"/>
    <property type="gene ID" value="Pp3c19_3550"/>
</dbReference>
<dbReference type="PANTHER" id="PTHR14136:SF17">
    <property type="entry name" value="BTB_POZ DOMAIN-CONTAINING PROTEIN KCTD9"/>
    <property type="match status" value="1"/>
</dbReference>
<organism evidence="3">
    <name type="scientific">Physcomitrium patens</name>
    <name type="common">Spreading-leaved earth moss</name>
    <name type="synonym">Physcomitrella patens</name>
    <dbReference type="NCBI Taxonomy" id="3218"/>
    <lineage>
        <taxon>Eukaryota</taxon>
        <taxon>Viridiplantae</taxon>
        <taxon>Streptophyta</taxon>
        <taxon>Embryophyta</taxon>
        <taxon>Bryophyta</taxon>
        <taxon>Bryophytina</taxon>
        <taxon>Bryopsida</taxon>
        <taxon>Funariidae</taxon>
        <taxon>Funariales</taxon>
        <taxon>Funariaceae</taxon>
        <taxon>Physcomitrium</taxon>
    </lineage>
</organism>
<dbReference type="OMA" id="YACIKNA"/>
<dbReference type="SUPFAM" id="SSF141571">
    <property type="entry name" value="Pentapeptide repeat-like"/>
    <property type="match status" value="1"/>
</dbReference>
<evidence type="ECO:0000313" key="4">
    <source>
        <dbReference type="EnsemblPlants" id="Pp3c19_3550V3.1"/>
    </source>
</evidence>
<dbReference type="Gramene" id="Pp3c19_3550V3.2">
    <property type="protein sequence ID" value="Pp3c19_3550V3.2"/>
    <property type="gene ID" value="Pp3c19_3550"/>
</dbReference>
<reference evidence="4" key="3">
    <citation type="submission" date="2020-12" db="UniProtKB">
        <authorList>
            <consortium name="EnsemblPlants"/>
        </authorList>
    </citation>
    <scope>IDENTIFICATION</scope>
</reference>
<dbReference type="EMBL" id="ABEU02000019">
    <property type="protein sequence ID" value="PNR33816.1"/>
    <property type="molecule type" value="Genomic_DNA"/>
</dbReference>
<dbReference type="Gene3D" id="3.30.710.10">
    <property type="entry name" value="Potassium Channel Kv1.1, Chain A"/>
    <property type="match status" value="1"/>
</dbReference>
<reference evidence="3 5" key="1">
    <citation type="journal article" date="2008" name="Science">
        <title>The Physcomitrella genome reveals evolutionary insights into the conquest of land by plants.</title>
        <authorList>
            <person name="Rensing S."/>
            <person name="Lang D."/>
            <person name="Zimmer A."/>
            <person name="Terry A."/>
            <person name="Salamov A."/>
            <person name="Shapiro H."/>
            <person name="Nishiyama T."/>
            <person name="Perroud P.-F."/>
            <person name="Lindquist E."/>
            <person name="Kamisugi Y."/>
            <person name="Tanahashi T."/>
            <person name="Sakakibara K."/>
            <person name="Fujita T."/>
            <person name="Oishi K."/>
            <person name="Shin-I T."/>
            <person name="Kuroki Y."/>
            <person name="Toyoda A."/>
            <person name="Suzuki Y."/>
            <person name="Hashimoto A."/>
            <person name="Yamaguchi K."/>
            <person name="Sugano A."/>
            <person name="Kohara Y."/>
            <person name="Fujiyama A."/>
            <person name="Anterola A."/>
            <person name="Aoki S."/>
            <person name="Ashton N."/>
            <person name="Barbazuk W.B."/>
            <person name="Barker E."/>
            <person name="Bennetzen J."/>
            <person name="Bezanilla M."/>
            <person name="Blankenship R."/>
            <person name="Cho S.H."/>
            <person name="Dutcher S."/>
            <person name="Estelle M."/>
            <person name="Fawcett J.A."/>
            <person name="Gundlach H."/>
            <person name="Hanada K."/>
            <person name="Heyl A."/>
            <person name="Hicks K.A."/>
            <person name="Hugh J."/>
            <person name="Lohr M."/>
            <person name="Mayer K."/>
            <person name="Melkozernov A."/>
            <person name="Murata T."/>
            <person name="Nelson D."/>
            <person name="Pils B."/>
            <person name="Prigge M."/>
            <person name="Reiss B."/>
            <person name="Renner T."/>
            <person name="Rombauts S."/>
            <person name="Rushton P."/>
            <person name="Sanderfoot A."/>
            <person name="Schween G."/>
            <person name="Shiu S.-H."/>
            <person name="Stueber K."/>
            <person name="Theodoulou F.L."/>
            <person name="Tu H."/>
            <person name="Van de Peer Y."/>
            <person name="Verrier P.J."/>
            <person name="Waters E."/>
            <person name="Wood A."/>
            <person name="Yang L."/>
            <person name="Cove D."/>
            <person name="Cuming A."/>
            <person name="Hasebe M."/>
            <person name="Lucas S."/>
            <person name="Mishler D.B."/>
            <person name="Reski R."/>
            <person name="Grigoriev I."/>
            <person name="Quatrano R.S."/>
            <person name="Boore J.L."/>
        </authorList>
    </citation>
    <scope>NUCLEOTIDE SEQUENCE [LARGE SCALE GENOMIC DNA]</scope>
    <source>
        <strain evidence="4 5">cv. Gransden 2004</strain>
    </source>
</reference>
<dbReference type="PANTHER" id="PTHR14136">
    <property type="entry name" value="BTB_POZ DOMAIN-CONTAINING PROTEIN KCTD9"/>
    <property type="match status" value="1"/>
</dbReference>
<proteinExistence type="predicted"/>
<gene>
    <name evidence="4" type="primary">LOC112295977</name>
    <name evidence="3" type="ORF">PHYPA_023632</name>
</gene>